<evidence type="ECO:0000256" key="17">
    <source>
        <dbReference type="PIRSR" id="PIRSR000099-4"/>
    </source>
</evidence>
<evidence type="ECO:0000256" key="8">
    <source>
        <dbReference type="ARBA" id="ARBA00023002"/>
    </source>
</evidence>
<dbReference type="FunFam" id="3.40.50.1980:FF:000001">
    <property type="entry name" value="Histidinol dehydrogenase"/>
    <property type="match status" value="1"/>
</dbReference>
<dbReference type="InterPro" id="IPR001692">
    <property type="entry name" value="Histidinol_DH_CS"/>
</dbReference>
<comment type="pathway">
    <text evidence="2 12">Amino-acid biosynthesis; L-histidine biosynthesis; L-histidine from 5-phospho-alpha-D-ribose 1-diphosphate: step 9/9.</text>
</comment>
<dbReference type="GO" id="GO:0008270">
    <property type="term" value="F:zinc ion binding"/>
    <property type="evidence" value="ECO:0007669"/>
    <property type="project" value="UniProtKB-UniRule"/>
</dbReference>
<feature type="binding site" evidence="12 16">
    <location>
        <position position="415"/>
    </location>
    <ligand>
        <name>substrate</name>
    </ligand>
</feature>
<dbReference type="PATRIC" id="fig|1107311.5.peg.1718"/>
<evidence type="ECO:0000313" key="20">
    <source>
        <dbReference type="Proteomes" id="UP000030149"/>
    </source>
</evidence>
<comment type="similarity">
    <text evidence="3 12 13 18">Belongs to the histidinol dehydrogenase family.</text>
</comment>
<dbReference type="Pfam" id="PF00815">
    <property type="entry name" value="Histidinol_dh"/>
    <property type="match status" value="1"/>
</dbReference>
<dbReference type="EMBL" id="JRLZ01000003">
    <property type="protein sequence ID" value="KGO96652.1"/>
    <property type="molecule type" value="Genomic_DNA"/>
</dbReference>
<keyword evidence="8 12" id="KW-0560">Oxidoreductase</keyword>
<feature type="binding site" evidence="12 15">
    <location>
        <position position="124"/>
    </location>
    <ligand>
        <name>NAD(+)</name>
        <dbReference type="ChEBI" id="CHEBI:57540"/>
    </ligand>
</feature>
<dbReference type="PANTHER" id="PTHR21256">
    <property type="entry name" value="HISTIDINOL DEHYDROGENASE HDH"/>
    <property type="match status" value="1"/>
</dbReference>
<comment type="catalytic activity">
    <reaction evidence="11 12">
        <text>L-histidinol + 2 NAD(+) + H2O = L-histidine + 2 NADH + 3 H(+)</text>
        <dbReference type="Rhea" id="RHEA:20641"/>
        <dbReference type="ChEBI" id="CHEBI:15377"/>
        <dbReference type="ChEBI" id="CHEBI:15378"/>
        <dbReference type="ChEBI" id="CHEBI:57540"/>
        <dbReference type="ChEBI" id="CHEBI:57595"/>
        <dbReference type="ChEBI" id="CHEBI:57699"/>
        <dbReference type="ChEBI" id="CHEBI:57945"/>
        <dbReference type="EC" id="1.1.1.23"/>
    </reaction>
</comment>
<name>A0A0A2MVH1_9FLAO</name>
<keyword evidence="20" id="KW-1185">Reference proteome</keyword>
<feature type="binding site" evidence="12 17">
    <location>
        <position position="356"/>
    </location>
    <ligand>
        <name>Zn(2+)</name>
        <dbReference type="ChEBI" id="CHEBI:29105"/>
    </ligand>
</feature>
<dbReference type="CDD" id="cd06572">
    <property type="entry name" value="Histidinol_dh"/>
    <property type="match status" value="1"/>
</dbReference>
<evidence type="ECO:0000256" key="10">
    <source>
        <dbReference type="ARBA" id="ARBA00023102"/>
    </source>
</evidence>
<dbReference type="GO" id="GO:0005829">
    <property type="term" value="C:cytosol"/>
    <property type="evidence" value="ECO:0007669"/>
    <property type="project" value="TreeGrafter"/>
</dbReference>
<protein>
    <recommendedName>
        <fullName evidence="4 12">Histidinol dehydrogenase</fullName>
        <shortName evidence="12">HDH</shortName>
        <ecNumber evidence="4 12">1.1.1.23</ecNumber>
    </recommendedName>
</protein>
<dbReference type="RefSeq" id="WP_035629833.1">
    <property type="nucleotide sequence ID" value="NZ_AVCS01000004.1"/>
</dbReference>
<dbReference type="OrthoDB" id="9805269at2"/>
<dbReference type="GO" id="GO:0000105">
    <property type="term" value="P:L-histidine biosynthetic process"/>
    <property type="evidence" value="ECO:0007669"/>
    <property type="project" value="UniProtKB-UniRule"/>
</dbReference>
<evidence type="ECO:0000256" key="12">
    <source>
        <dbReference type="HAMAP-Rule" id="MF_01024"/>
    </source>
</evidence>
<keyword evidence="5 12" id="KW-0028">Amino-acid biosynthesis</keyword>
<dbReference type="GO" id="GO:0004399">
    <property type="term" value="F:histidinol dehydrogenase activity"/>
    <property type="evidence" value="ECO:0007669"/>
    <property type="project" value="UniProtKB-UniRule"/>
</dbReference>
<dbReference type="FunFam" id="3.40.50.1980:FF:000002">
    <property type="entry name" value="Histidinol dehydrogenase, chloroplastic"/>
    <property type="match status" value="1"/>
</dbReference>
<dbReference type="Proteomes" id="UP000030149">
    <property type="component" value="Unassembled WGS sequence"/>
</dbReference>
<evidence type="ECO:0000256" key="16">
    <source>
        <dbReference type="PIRSR" id="PIRSR000099-3"/>
    </source>
</evidence>
<dbReference type="PRINTS" id="PR00083">
    <property type="entry name" value="HOLDHDRGNASE"/>
</dbReference>
<reference evidence="20" key="1">
    <citation type="submission" date="2013-09" db="EMBL/GenBank/DDBJ databases">
        <authorList>
            <person name="Zeng Z."/>
            <person name="Chen C."/>
        </authorList>
    </citation>
    <scope>NUCLEOTIDE SEQUENCE [LARGE SCALE GENOMIC DNA]</scope>
    <source>
        <strain evidence="20">DK69</strain>
    </source>
</reference>
<feature type="binding site" evidence="12 15">
    <location>
        <position position="209"/>
    </location>
    <ligand>
        <name>NAD(+)</name>
        <dbReference type="ChEBI" id="CHEBI:57540"/>
    </ligand>
</feature>
<dbReference type="AlphaFoldDB" id="A0A0A2MVH1"/>
<evidence type="ECO:0000256" key="7">
    <source>
        <dbReference type="ARBA" id="ARBA00022833"/>
    </source>
</evidence>
<dbReference type="InterPro" id="IPR022695">
    <property type="entry name" value="Histidinol_DH_monofunct"/>
</dbReference>
<feature type="binding site" evidence="12 16">
    <location>
        <position position="356"/>
    </location>
    <ligand>
        <name>substrate</name>
    </ligand>
</feature>
<feature type="binding site" evidence="12 17">
    <location>
        <position position="258"/>
    </location>
    <ligand>
        <name>Zn(2+)</name>
        <dbReference type="ChEBI" id="CHEBI:29105"/>
    </ligand>
</feature>
<feature type="binding site" evidence="12 15">
    <location>
        <position position="186"/>
    </location>
    <ligand>
        <name>NAD(+)</name>
        <dbReference type="ChEBI" id="CHEBI:57540"/>
    </ligand>
</feature>
<feature type="binding site" evidence="12 16">
    <location>
        <position position="255"/>
    </location>
    <ligand>
        <name>substrate</name>
    </ligand>
</feature>
<evidence type="ECO:0000256" key="9">
    <source>
        <dbReference type="ARBA" id="ARBA00023027"/>
    </source>
</evidence>
<feature type="binding site" evidence="12 17">
    <location>
        <position position="415"/>
    </location>
    <ligand>
        <name>Zn(2+)</name>
        <dbReference type="ChEBI" id="CHEBI:29105"/>
    </ligand>
</feature>
<evidence type="ECO:0000256" key="18">
    <source>
        <dbReference type="RuleBase" id="RU004175"/>
    </source>
</evidence>
<dbReference type="STRING" id="1107311.Q767_02775"/>
<evidence type="ECO:0000256" key="15">
    <source>
        <dbReference type="PIRSR" id="PIRSR000099-2"/>
    </source>
</evidence>
<feature type="binding site" evidence="12 17">
    <location>
        <position position="255"/>
    </location>
    <ligand>
        <name>Zn(2+)</name>
        <dbReference type="ChEBI" id="CHEBI:29105"/>
    </ligand>
</feature>
<dbReference type="PROSITE" id="PS00611">
    <property type="entry name" value="HISOL_DEHYDROGENASE"/>
    <property type="match status" value="1"/>
</dbReference>
<reference evidence="19 20" key="2">
    <citation type="journal article" date="2015" name="Stand. Genomic Sci.">
        <title>High quality draft genomic sequence of Flavobacterium enshiense DK69(T) and comparison among Flavobacterium genomes.</title>
        <authorList>
            <person name="Zeng Z."/>
            <person name="Chen C."/>
            <person name="Du H."/>
            <person name="Wang G."/>
            <person name="Li M."/>
        </authorList>
    </citation>
    <scope>NUCLEOTIDE SEQUENCE [LARGE SCALE GENOMIC DNA]</scope>
    <source>
        <strain evidence="19 20">DK69</strain>
    </source>
</reference>
<dbReference type="GO" id="GO:0051287">
    <property type="term" value="F:NAD binding"/>
    <property type="evidence" value="ECO:0007669"/>
    <property type="project" value="InterPro"/>
</dbReference>
<dbReference type="InterPro" id="IPR016161">
    <property type="entry name" value="Ald_DH/histidinol_DH"/>
</dbReference>
<dbReference type="FunFam" id="1.20.5.1300:FF:000002">
    <property type="entry name" value="Histidinol dehydrogenase, chloroplastic"/>
    <property type="match status" value="1"/>
</dbReference>
<dbReference type="Gene3D" id="3.40.50.1980">
    <property type="entry name" value="Nitrogenase molybdenum iron protein domain"/>
    <property type="match status" value="2"/>
</dbReference>
<dbReference type="PIRSF" id="PIRSF000099">
    <property type="entry name" value="Histidinol_dh"/>
    <property type="match status" value="1"/>
</dbReference>
<comment type="cofactor">
    <cofactor evidence="12 17">
        <name>Zn(2+)</name>
        <dbReference type="ChEBI" id="CHEBI:29105"/>
    </cofactor>
    <text evidence="12 17">Binds 1 zinc ion per subunit.</text>
</comment>
<proteinExistence type="inferred from homology"/>
<feature type="active site" description="Proton acceptor" evidence="12 14">
    <location>
        <position position="322"/>
    </location>
</feature>
<dbReference type="InterPro" id="IPR012131">
    <property type="entry name" value="Hstdl_DH"/>
</dbReference>
<evidence type="ECO:0000256" key="2">
    <source>
        <dbReference type="ARBA" id="ARBA00004940"/>
    </source>
</evidence>
<dbReference type="HAMAP" id="MF_01024">
    <property type="entry name" value="HisD"/>
    <property type="match status" value="1"/>
</dbReference>
<comment type="caution">
    <text evidence="19">The sequence shown here is derived from an EMBL/GenBank/DDBJ whole genome shotgun (WGS) entry which is preliminary data.</text>
</comment>
<evidence type="ECO:0000256" key="14">
    <source>
        <dbReference type="PIRSR" id="PIRSR000099-1"/>
    </source>
</evidence>
<feature type="active site" description="Proton acceptor" evidence="12 14">
    <location>
        <position position="323"/>
    </location>
</feature>
<dbReference type="UniPathway" id="UPA00031">
    <property type="reaction ID" value="UER00014"/>
</dbReference>
<gene>
    <name evidence="12" type="primary">hisD</name>
    <name evidence="19" type="ORF">Q767_02775</name>
</gene>
<feature type="binding site" evidence="12 16">
    <location>
        <position position="233"/>
    </location>
    <ligand>
        <name>substrate</name>
    </ligand>
</feature>
<keyword evidence="10 12" id="KW-0368">Histidine biosynthesis</keyword>
<evidence type="ECO:0000256" key="13">
    <source>
        <dbReference type="PIRNR" id="PIRNR000099"/>
    </source>
</evidence>
<accession>A0A0A2MVH1</accession>
<comment type="function">
    <text evidence="1 12">Catalyzes the sequential NAD-dependent oxidations of L-histidinol to L-histidinaldehyde and then to L-histidine.</text>
</comment>
<evidence type="ECO:0000256" key="3">
    <source>
        <dbReference type="ARBA" id="ARBA00010178"/>
    </source>
</evidence>
<feature type="binding site" evidence="12 16">
    <location>
        <position position="323"/>
    </location>
    <ligand>
        <name>substrate</name>
    </ligand>
</feature>
<dbReference type="SUPFAM" id="SSF53720">
    <property type="entry name" value="ALDH-like"/>
    <property type="match status" value="1"/>
</dbReference>
<sequence>MNKIINPDASEWTTISQRPTQSFVSIEDTVMKIFKEVRQKGDAAIIKYTSFFDGISINELKVSETEILEAIAKVPQDLKTAIQTAKSNIEAFHRAQKNGKVEIETMEGVLCWQEKRPIQKIGLYIPGGSAPLFSTVLMLAVPAKIAGCKEIVLCTPPDKNGKINPAILFAAFLCGITQIRKVGGIQAIGGMTFGTKSIPKVYKIFGPGNQFVTVAKQVATKFGVAIDMPAGPSELLVVADDTANAQFVASDLLSQAEHGTDSQVVLVSTSVKLIAEVAKEVEKQLEQLPRKEIAAKAIQNSKLIYLNSDELALDFINQYAPEHFIIAAENEQFYIDGIENAGSVFVGNYTPESAGDYASGTNHTLPTNSYAKNYSGVNLDSFLKSMTFQKITEKGIQNIGKTIEVMAEAEGLQAHKNAVTLRLNNLKKNKNGIREISTKQY</sequence>
<keyword evidence="9 12" id="KW-0520">NAD</keyword>
<keyword evidence="7 12" id="KW-0862">Zinc</keyword>
<evidence type="ECO:0000313" key="19">
    <source>
        <dbReference type="EMBL" id="KGO96652.1"/>
    </source>
</evidence>
<evidence type="ECO:0000256" key="1">
    <source>
        <dbReference type="ARBA" id="ARBA00003850"/>
    </source>
</evidence>
<evidence type="ECO:0000256" key="11">
    <source>
        <dbReference type="ARBA" id="ARBA00049489"/>
    </source>
</evidence>
<dbReference type="EC" id="1.1.1.23" evidence="4 12"/>
<feature type="binding site" evidence="12 16">
    <location>
        <position position="410"/>
    </location>
    <ligand>
        <name>substrate</name>
    </ligand>
</feature>
<evidence type="ECO:0000256" key="4">
    <source>
        <dbReference type="ARBA" id="ARBA00012965"/>
    </source>
</evidence>
<dbReference type="eggNOG" id="COG0141">
    <property type="taxonomic scope" value="Bacteria"/>
</dbReference>
<dbReference type="Gene3D" id="1.20.5.1300">
    <property type="match status" value="1"/>
</dbReference>
<dbReference type="PANTHER" id="PTHR21256:SF2">
    <property type="entry name" value="HISTIDINE BIOSYNTHESIS TRIFUNCTIONAL PROTEIN"/>
    <property type="match status" value="1"/>
</dbReference>
<dbReference type="NCBIfam" id="TIGR00069">
    <property type="entry name" value="hisD"/>
    <property type="match status" value="1"/>
</dbReference>
<organism evidence="19 20">
    <name type="scientific">Flavobacterium enshiense DK69</name>
    <dbReference type="NCBI Taxonomy" id="1107311"/>
    <lineage>
        <taxon>Bacteria</taxon>
        <taxon>Pseudomonadati</taxon>
        <taxon>Bacteroidota</taxon>
        <taxon>Flavobacteriia</taxon>
        <taxon>Flavobacteriales</taxon>
        <taxon>Flavobacteriaceae</taxon>
        <taxon>Flavobacterium</taxon>
    </lineage>
</organism>
<feature type="binding site" evidence="12 16">
    <location>
        <position position="258"/>
    </location>
    <ligand>
        <name>substrate</name>
    </ligand>
</feature>
<keyword evidence="6 12" id="KW-0479">Metal-binding</keyword>
<evidence type="ECO:0000256" key="6">
    <source>
        <dbReference type="ARBA" id="ARBA00022723"/>
    </source>
</evidence>
<evidence type="ECO:0000256" key="5">
    <source>
        <dbReference type="ARBA" id="ARBA00022605"/>
    </source>
</evidence>